<dbReference type="Proteomes" id="UP000320762">
    <property type="component" value="Unassembled WGS sequence"/>
</dbReference>
<name>A0A550CCS2_9AGAR</name>
<evidence type="ECO:0000259" key="1">
    <source>
        <dbReference type="Pfam" id="PF11274"/>
    </source>
</evidence>
<reference evidence="2 3" key="1">
    <citation type="journal article" date="2019" name="New Phytol.">
        <title>Comparative genomics reveals unique wood-decay strategies and fruiting body development in the Schizophyllaceae.</title>
        <authorList>
            <person name="Almasi E."/>
            <person name="Sahu N."/>
            <person name="Krizsan K."/>
            <person name="Balint B."/>
            <person name="Kovacs G.M."/>
            <person name="Kiss B."/>
            <person name="Cseklye J."/>
            <person name="Drula E."/>
            <person name="Henrissat B."/>
            <person name="Nagy I."/>
            <person name="Chovatia M."/>
            <person name="Adam C."/>
            <person name="LaButti K."/>
            <person name="Lipzen A."/>
            <person name="Riley R."/>
            <person name="Grigoriev I.V."/>
            <person name="Nagy L.G."/>
        </authorList>
    </citation>
    <scope>NUCLEOTIDE SEQUENCE [LARGE SCALE GENOMIC DNA]</scope>
    <source>
        <strain evidence="2 3">NL-1724</strain>
    </source>
</reference>
<evidence type="ECO:0000313" key="2">
    <source>
        <dbReference type="EMBL" id="TRM62579.1"/>
    </source>
</evidence>
<dbReference type="EMBL" id="VDMD01000012">
    <property type="protein sequence ID" value="TRM62579.1"/>
    <property type="molecule type" value="Genomic_DNA"/>
</dbReference>
<dbReference type="SUPFAM" id="SSF55961">
    <property type="entry name" value="Bet v1-like"/>
    <property type="match status" value="1"/>
</dbReference>
<organism evidence="2 3">
    <name type="scientific">Schizophyllum amplum</name>
    <dbReference type="NCBI Taxonomy" id="97359"/>
    <lineage>
        <taxon>Eukaryota</taxon>
        <taxon>Fungi</taxon>
        <taxon>Dikarya</taxon>
        <taxon>Basidiomycota</taxon>
        <taxon>Agaricomycotina</taxon>
        <taxon>Agaricomycetes</taxon>
        <taxon>Agaricomycetidae</taxon>
        <taxon>Agaricales</taxon>
        <taxon>Schizophyllaceae</taxon>
        <taxon>Schizophyllum</taxon>
    </lineage>
</organism>
<dbReference type="AlphaFoldDB" id="A0A550CCS2"/>
<dbReference type="InterPro" id="IPR024500">
    <property type="entry name" value="DUF3074"/>
</dbReference>
<accession>A0A550CCS2</accession>
<proteinExistence type="predicted"/>
<dbReference type="OrthoDB" id="6423603at2759"/>
<dbReference type="PANTHER" id="PTHR40370:SF1">
    <property type="entry name" value="DUF3074 DOMAIN-CONTAINING PROTEIN"/>
    <property type="match status" value="1"/>
</dbReference>
<keyword evidence="3" id="KW-1185">Reference proteome</keyword>
<dbReference type="InterPro" id="IPR023393">
    <property type="entry name" value="START-like_dom_sf"/>
</dbReference>
<gene>
    <name evidence="2" type="ORF">BD626DRAFT_51243</name>
</gene>
<evidence type="ECO:0000313" key="3">
    <source>
        <dbReference type="Proteomes" id="UP000320762"/>
    </source>
</evidence>
<dbReference type="PANTHER" id="PTHR40370">
    <property type="entry name" value="EXPRESSED PROTEIN"/>
    <property type="match status" value="1"/>
</dbReference>
<dbReference type="Pfam" id="PF11274">
    <property type="entry name" value="DUF3074"/>
    <property type="match status" value="1"/>
</dbReference>
<protein>
    <recommendedName>
        <fullName evidence="1">DUF3074 domain-containing protein</fullName>
    </recommendedName>
</protein>
<dbReference type="Gene3D" id="3.30.530.20">
    <property type="match status" value="1"/>
</dbReference>
<comment type="caution">
    <text evidence="2">The sequence shown here is derived from an EMBL/GenBank/DDBJ whole genome shotgun (WGS) entry which is preliminary data.</text>
</comment>
<sequence>MNRYMPIIRKVTKVKEISPSQQIWTLYYKISAVLSPRVFTVLQVDHLDATDASRRIGTIVSIPIDLSSDPELAKLEEKGVKGHYVSVEQLVELESGTVRWTMATASTPGGVIPDAVTNASLPGEIAKDVPQFMKWLQQETR</sequence>
<feature type="domain" description="DUF3074" evidence="1">
    <location>
        <begin position="4"/>
        <end position="136"/>
    </location>
</feature>